<dbReference type="Gene3D" id="3.40.50.150">
    <property type="entry name" value="Vaccinia Virus protein VP39"/>
    <property type="match status" value="1"/>
</dbReference>
<evidence type="ECO:0000256" key="9">
    <source>
        <dbReference type="PROSITE-ProRule" id="PRU01016"/>
    </source>
</evidence>
<dbReference type="Gene3D" id="2.30.30.490">
    <property type="match status" value="2"/>
</dbReference>
<dbReference type="Pfam" id="PF12047">
    <property type="entry name" value="DNMT1-RFD"/>
    <property type="match status" value="1"/>
</dbReference>
<evidence type="ECO:0000256" key="8">
    <source>
        <dbReference type="ARBA" id="ARBA00023242"/>
    </source>
</evidence>
<dbReference type="InterPro" id="IPR043151">
    <property type="entry name" value="BAH_sf"/>
</dbReference>
<evidence type="ECO:0000256" key="10">
    <source>
        <dbReference type="RuleBase" id="RU000416"/>
    </source>
</evidence>
<keyword evidence="14" id="KW-1185">Reference proteome</keyword>
<keyword evidence="7" id="KW-0238">DNA-binding</keyword>
<dbReference type="Pfam" id="PF00145">
    <property type="entry name" value="DNA_methylase"/>
    <property type="match status" value="1"/>
</dbReference>
<evidence type="ECO:0000256" key="2">
    <source>
        <dbReference type="ARBA" id="ARBA00011975"/>
    </source>
</evidence>
<dbReference type="OrthoDB" id="5376140at2759"/>
<dbReference type="Pfam" id="PF01426">
    <property type="entry name" value="BAH"/>
    <property type="match status" value="1"/>
</dbReference>
<evidence type="ECO:0000256" key="3">
    <source>
        <dbReference type="ARBA" id="ARBA00022603"/>
    </source>
</evidence>
<comment type="similarity">
    <text evidence="9 10">Belongs to the class I-like SAM-binding methyltransferase superfamily. C5-methyltransferase family.</text>
</comment>
<evidence type="ECO:0000256" key="6">
    <source>
        <dbReference type="ARBA" id="ARBA00022737"/>
    </source>
</evidence>
<keyword evidence="3 9" id="KW-0489">Methyltransferase</keyword>
<feature type="domain" description="BAH" evidence="12">
    <location>
        <begin position="570"/>
        <end position="690"/>
    </location>
</feature>
<keyword evidence="6" id="KW-0677">Repeat</keyword>
<dbReference type="InterPro" id="IPR022702">
    <property type="entry name" value="Cytosine_MeTrfase1_RFD"/>
</dbReference>
<feature type="region of interest" description="Disordered" evidence="11">
    <location>
        <begin position="1"/>
        <end position="75"/>
    </location>
</feature>
<dbReference type="PANTHER" id="PTHR10629">
    <property type="entry name" value="CYTOSINE-SPECIFIC METHYLTRANSFERASE"/>
    <property type="match status" value="1"/>
</dbReference>
<evidence type="ECO:0000256" key="4">
    <source>
        <dbReference type="ARBA" id="ARBA00022679"/>
    </source>
</evidence>
<keyword evidence="5 9" id="KW-0949">S-adenosyl-L-methionine</keyword>
<dbReference type="PANTHER" id="PTHR10629:SF52">
    <property type="entry name" value="DNA (CYTOSINE-5)-METHYLTRANSFERASE 1"/>
    <property type="match status" value="1"/>
</dbReference>
<dbReference type="STRING" id="1314800.A0A1B7N3V4"/>
<dbReference type="InterPro" id="IPR001025">
    <property type="entry name" value="BAH_dom"/>
</dbReference>
<feature type="compositionally biased region" description="Basic and acidic residues" evidence="11">
    <location>
        <begin position="40"/>
        <end position="60"/>
    </location>
</feature>
<accession>A0A1B7N3V4</accession>
<evidence type="ECO:0000313" key="14">
    <source>
        <dbReference type="Proteomes" id="UP000092154"/>
    </source>
</evidence>
<proteinExistence type="inferred from homology"/>
<evidence type="ECO:0000259" key="12">
    <source>
        <dbReference type="PROSITE" id="PS51038"/>
    </source>
</evidence>
<dbReference type="GO" id="GO:0003682">
    <property type="term" value="F:chromatin binding"/>
    <property type="evidence" value="ECO:0007669"/>
    <property type="project" value="InterPro"/>
</dbReference>
<name>A0A1B7N3V4_9AGAM</name>
<comment type="subcellular location">
    <subcellularLocation>
        <location evidence="1">Nucleus</location>
    </subcellularLocation>
</comment>
<dbReference type="SMART" id="SM00439">
    <property type="entry name" value="BAH"/>
    <property type="match status" value="2"/>
</dbReference>
<evidence type="ECO:0000256" key="7">
    <source>
        <dbReference type="ARBA" id="ARBA00023125"/>
    </source>
</evidence>
<dbReference type="GO" id="GO:0003677">
    <property type="term" value="F:DNA binding"/>
    <property type="evidence" value="ECO:0007669"/>
    <property type="project" value="UniProtKB-KW"/>
</dbReference>
<feature type="active site" evidence="9">
    <location>
        <position position="834"/>
    </location>
</feature>
<dbReference type="SUPFAM" id="SSF53335">
    <property type="entry name" value="S-adenosyl-L-methionine-dependent methyltransferases"/>
    <property type="match status" value="1"/>
</dbReference>
<dbReference type="EMBL" id="KV448246">
    <property type="protein sequence ID" value="OAX39538.1"/>
    <property type="molecule type" value="Genomic_DNA"/>
</dbReference>
<gene>
    <name evidence="13" type="ORF">K503DRAFT_769436</name>
</gene>
<dbReference type="GO" id="GO:0005634">
    <property type="term" value="C:nucleus"/>
    <property type="evidence" value="ECO:0007669"/>
    <property type="project" value="UniProtKB-SubCell"/>
</dbReference>
<dbReference type="InterPro" id="IPR050390">
    <property type="entry name" value="C5-Methyltransferase"/>
</dbReference>
<dbReference type="Gene3D" id="3.90.120.10">
    <property type="entry name" value="DNA Methylase, subunit A, domain 2"/>
    <property type="match status" value="1"/>
</dbReference>
<dbReference type="InterPro" id="IPR001525">
    <property type="entry name" value="C5_MeTfrase"/>
</dbReference>
<dbReference type="InterPro" id="IPR029063">
    <property type="entry name" value="SAM-dependent_MTases_sf"/>
</dbReference>
<keyword evidence="4 9" id="KW-0808">Transferase</keyword>
<dbReference type="EC" id="2.1.1.37" evidence="2"/>
<dbReference type="Proteomes" id="UP000092154">
    <property type="component" value="Unassembled WGS sequence"/>
</dbReference>
<evidence type="ECO:0000313" key="13">
    <source>
        <dbReference type="EMBL" id="OAX39538.1"/>
    </source>
</evidence>
<feature type="domain" description="BAH" evidence="12">
    <location>
        <begin position="415"/>
        <end position="526"/>
    </location>
</feature>
<dbReference type="PROSITE" id="PS51038">
    <property type="entry name" value="BAH"/>
    <property type="match status" value="2"/>
</dbReference>
<dbReference type="PRINTS" id="PR00105">
    <property type="entry name" value="C5METTRFRASE"/>
</dbReference>
<evidence type="ECO:0000256" key="11">
    <source>
        <dbReference type="SAM" id="MobiDB-lite"/>
    </source>
</evidence>
<dbReference type="GO" id="GO:0032259">
    <property type="term" value="P:methylation"/>
    <property type="evidence" value="ECO:0007669"/>
    <property type="project" value="UniProtKB-KW"/>
</dbReference>
<sequence length="1218" mass="140294">MPPRRRPTAFEVSFPGEATEDTQDESASGLDGQNNRRRPRDGVDHDPERQKRRKTDERPRAPRCYQPKPDEILETEDLTVIGEDPDARNEGQKPTRILGHFAFFDPTRDLVMISLSYLDEDHANDERMLEGAGMVASMSENDEDEGQEDDLDDEPQFIRITNILGYTVDYTEDEDPMYIETEHARYLLGVPSKRYRREFRAFFKPHRIIQMIVSSAIREPEWQYRDFLKDFLTIDILGSPPSEQDLWDSVPELRYALEGLENAQQLSATRVMRRLLTENAPPILKYVTRRPRPRVPPVAEIKGSGNRDLAVLRPANQNATHVTPRIAKLATSFFKERLVVVGPSPPRDPIIPHDDLLLRVKTFVQRVSARRDIRYRPEQRIRPRSRWLKYITIDGNDYAIGDTIVVATGRNEGKAAPELPDPADIPETATLADYFWFGKIVYINEEYDNVHVEWFEHSTKTAMEQLGHPQELFLTDICSTIELDLIVGSVTARYIEPSKEMPIVGHHEFFYKFIYDCSDGSFTQIPRERLQRSPDSGLAPDHCPVCMIVAEREEELVPQKIHHGVAWHGAKYHVHDTIMIKAQEGPCHIGQIFHIHFPQSDYEDSVSVRVKLFGRIDKLGLRPAEELKDERHLFVTQDEMTIPLSSVVGQCQVYVRASVPELEAWLERSPYHFYACYSFPSLNVTSWDHRHRLEPRDLLVCRYCAAEDLAEWNHSQELLKKHRPLRALDPFAGSGAFGLGMEESGCVKVTHAVEISPSASKTMKANSPHTVVYNQCSNLVLREAIRADAGFVVEQLKKIDLLGNDDDYSNQEDPYIPAPPKPEDIDCIIAGFPCQPHSRLNMFVKANDRKSNLMLNVLSWVDFMQPKYCFFENVRGFLSFSLKARQAGLYRVKGGIPMGGLKFLIRAMTDMNYQVRFGILQAAHYGAPQIRVRFFMVAAKYGSPLPELPQPTHDFPFVDSLEIKLPVGHHIKPIWTRTGYAPHQFVTIDDAISDLLRFDWVNPRPPTDPARRQEERERARTIPLKKCKKDRPWCGYSGRDVPYKHDPTTTLQKWCRQEPSKDLQHYTRTYEPIKVERVVNIPMEANADYRRLRPDLWEWHFANPSSAIARAGFKPGLYGRVDKDRWFQATVTNIDPTAKQSRVLNPYCKRIFTVRELARSQGFPDKFVFYAENDHVVTMHRQIGNAVAWPVAMAIGRELKKVLIKMWLKDREEAIEVE</sequence>
<dbReference type="AlphaFoldDB" id="A0A1B7N3V4"/>
<evidence type="ECO:0000256" key="5">
    <source>
        <dbReference type="ARBA" id="ARBA00022691"/>
    </source>
</evidence>
<dbReference type="InParanoid" id="A0A1B7N3V4"/>
<reference evidence="13 14" key="1">
    <citation type="submission" date="2016-06" db="EMBL/GenBank/DDBJ databases">
        <title>Comparative genomics of the ectomycorrhizal sister species Rhizopogon vinicolor and Rhizopogon vesiculosus (Basidiomycota: Boletales) reveals a divergence of the mating type B locus.</title>
        <authorList>
            <consortium name="DOE Joint Genome Institute"/>
            <person name="Mujic A.B."/>
            <person name="Kuo A."/>
            <person name="Tritt A."/>
            <person name="Lipzen A."/>
            <person name="Chen C."/>
            <person name="Johnson J."/>
            <person name="Sharma A."/>
            <person name="Barry K."/>
            <person name="Grigoriev I.V."/>
            <person name="Spatafora J.W."/>
        </authorList>
    </citation>
    <scope>NUCLEOTIDE SEQUENCE [LARGE SCALE GENOMIC DNA]</scope>
    <source>
        <strain evidence="13 14">AM-OR11-026</strain>
    </source>
</reference>
<organism evidence="13 14">
    <name type="scientific">Rhizopogon vinicolor AM-OR11-026</name>
    <dbReference type="NCBI Taxonomy" id="1314800"/>
    <lineage>
        <taxon>Eukaryota</taxon>
        <taxon>Fungi</taxon>
        <taxon>Dikarya</taxon>
        <taxon>Basidiomycota</taxon>
        <taxon>Agaricomycotina</taxon>
        <taxon>Agaricomycetes</taxon>
        <taxon>Agaricomycetidae</taxon>
        <taxon>Boletales</taxon>
        <taxon>Suillineae</taxon>
        <taxon>Rhizopogonaceae</taxon>
        <taxon>Rhizopogon</taxon>
    </lineage>
</organism>
<dbReference type="GO" id="GO:0003886">
    <property type="term" value="F:DNA (cytosine-5-)-methyltransferase activity"/>
    <property type="evidence" value="ECO:0007669"/>
    <property type="project" value="UniProtKB-EC"/>
</dbReference>
<protein>
    <recommendedName>
        <fullName evidence="2">DNA (cytosine-5-)-methyltransferase</fullName>
        <ecNumber evidence="2">2.1.1.37</ecNumber>
    </recommendedName>
</protein>
<evidence type="ECO:0000256" key="1">
    <source>
        <dbReference type="ARBA" id="ARBA00004123"/>
    </source>
</evidence>
<dbReference type="GO" id="GO:0044027">
    <property type="term" value="P:negative regulation of gene expression via chromosomal CpG island methylation"/>
    <property type="evidence" value="ECO:0007669"/>
    <property type="project" value="TreeGrafter"/>
</dbReference>
<keyword evidence="8" id="KW-0539">Nucleus</keyword>
<dbReference type="NCBIfam" id="TIGR00675">
    <property type="entry name" value="dcm"/>
    <property type="match status" value="1"/>
</dbReference>
<dbReference type="PROSITE" id="PS51679">
    <property type="entry name" value="SAM_MT_C5"/>
    <property type="match status" value="1"/>
</dbReference>